<feature type="transmembrane region" description="Helical" evidence="4">
    <location>
        <begin position="71"/>
        <end position="90"/>
    </location>
</feature>
<dbReference type="Pfam" id="PF12833">
    <property type="entry name" value="HTH_18"/>
    <property type="match status" value="1"/>
</dbReference>
<dbReference type="InterPro" id="IPR018060">
    <property type="entry name" value="HTH_AraC"/>
</dbReference>
<evidence type="ECO:0000259" key="5">
    <source>
        <dbReference type="PROSITE" id="PS01124"/>
    </source>
</evidence>
<gene>
    <name evidence="6" type="ORF">JYP53_12555</name>
</gene>
<feature type="transmembrane region" description="Helical" evidence="4">
    <location>
        <begin position="39"/>
        <end position="59"/>
    </location>
</feature>
<feature type="domain" description="HTH araC/xylS-type" evidence="5">
    <location>
        <begin position="272"/>
        <end position="372"/>
    </location>
</feature>
<dbReference type="PANTHER" id="PTHR43280">
    <property type="entry name" value="ARAC-FAMILY TRANSCRIPTIONAL REGULATOR"/>
    <property type="match status" value="1"/>
</dbReference>
<sequence>MNYWTGAAALVCLCIGIILLMASLTWFVNRRHDRLPMAYLLALVCLVVLQSLEFLYHASGWFQPFPFFLKLIDPLIVLIPFCVYGYIRALQGENVLSQTRGRWLHASPMIAVALLAIPFWSLPGEAKVHWMIQGMNSEALWQPVTLFGNPYLAVIGGLSLFYWGLQNKHGINSRKVAVKEWVGHLQRIQLVIAGSMALRITIYLIYDESFSVTYVLAPTMAYLTYLLLTHARPPAHLLRANLEPIAEPFIGGQPDVAAEHGGESSLSRALFSELCNAMEQGAFRDTALTLRKLADTCGTTTHQASAAINLCSGANFYEWVNRYRIDAANQALASTDLSVTEICYESGFNSKSTFNTAFRKINGCTPTEFRKKQENNQTGGLQTPGS</sequence>
<keyword evidence="4" id="KW-0472">Membrane</keyword>
<dbReference type="SMART" id="SM00342">
    <property type="entry name" value="HTH_ARAC"/>
    <property type="match status" value="1"/>
</dbReference>
<dbReference type="PRINTS" id="PR00032">
    <property type="entry name" value="HTHARAC"/>
</dbReference>
<protein>
    <submittedName>
        <fullName evidence="6">Helix-turn-helix transcriptional regulator</fullName>
    </submittedName>
</protein>
<evidence type="ECO:0000256" key="2">
    <source>
        <dbReference type="ARBA" id="ARBA00023125"/>
    </source>
</evidence>
<name>A0ABS3BGD5_9GAMM</name>
<organism evidence="6 7">
    <name type="scientific">Marinobacter daepoensis</name>
    <dbReference type="NCBI Taxonomy" id="262077"/>
    <lineage>
        <taxon>Bacteria</taxon>
        <taxon>Pseudomonadati</taxon>
        <taxon>Pseudomonadota</taxon>
        <taxon>Gammaproteobacteria</taxon>
        <taxon>Pseudomonadales</taxon>
        <taxon>Marinobacteraceae</taxon>
        <taxon>Marinobacter</taxon>
    </lineage>
</organism>
<keyword evidence="3" id="KW-0804">Transcription</keyword>
<dbReference type="Gene3D" id="1.10.10.60">
    <property type="entry name" value="Homeodomain-like"/>
    <property type="match status" value="1"/>
</dbReference>
<keyword evidence="4" id="KW-0812">Transmembrane</keyword>
<keyword evidence="7" id="KW-1185">Reference proteome</keyword>
<evidence type="ECO:0000256" key="1">
    <source>
        <dbReference type="ARBA" id="ARBA00023015"/>
    </source>
</evidence>
<feature type="transmembrane region" description="Helical" evidence="4">
    <location>
        <begin position="212"/>
        <end position="229"/>
    </location>
</feature>
<dbReference type="PANTHER" id="PTHR43280:SF29">
    <property type="entry name" value="ARAC-FAMILY TRANSCRIPTIONAL REGULATOR"/>
    <property type="match status" value="1"/>
</dbReference>
<dbReference type="PROSITE" id="PS01124">
    <property type="entry name" value="HTH_ARAC_FAMILY_2"/>
    <property type="match status" value="1"/>
</dbReference>
<feature type="transmembrane region" description="Helical" evidence="4">
    <location>
        <begin position="102"/>
        <end position="120"/>
    </location>
</feature>
<feature type="transmembrane region" description="Helical" evidence="4">
    <location>
        <begin position="6"/>
        <end position="27"/>
    </location>
</feature>
<reference evidence="6 7" key="1">
    <citation type="submission" date="2021-02" db="EMBL/GenBank/DDBJ databases">
        <title>PHA producing bacteria isolated from coastal sediment in Guangdong, Shenzhen.</title>
        <authorList>
            <person name="Zheng W."/>
            <person name="Yu S."/>
            <person name="Huang Y."/>
        </authorList>
    </citation>
    <scope>NUCLEOTIDE SEQUENCE [LARGE SCALE GENOMIC DNA]</scope>
    <source>
        <strain evidence="6 7">TN21-5</strain>
    </source>
</reference>
<keyword evidence="1" id="KW-0805">Transcription regulation</keyword>
<accession>A0ABS3BGD5</accession>
<evidence type="ECO:0000256" key="3">
    <source>
        <dbReference type="ARBA" id="ARBA00023163"/>
    </source>
</evidence>
<dbReference type="InterPro" id="IPR020449">
    <property type="entry name" value="Tscrpt_reg_AraC-type_HTH"/>
</dbReference>
<proteinExistence type="predicted"/>
<evidence type="ECO:0000313" key="7">
    <source>
        <dbReference type="Proteomes" id="UP000664344"/>
    </source>
</evidence>
<keyword evidence="2" id="KW-0238">DNA-binding</keyword>
<keyword evidence="4" id="KW-1133">Transmembrane helix</keyword>
<dbReference type="InterPro" id="IPR009057">
    <property type="entry name" value="Homeodomain-like_sf"/>
</dbReference>
<dbReference type="SUPFAM" id="SSF46689">
    <property type="entry name" value="Homeodomain-like"/>
    <property type="match status" value="1"/>
</dbReference>
<dbReference type="RefSeq" id="WP_051146517.1">
    <property type="nucleotide sequence ID" value="NZ_JAFKDB010000019.1"/>
</dbReference>
<evidence type="ECO:0000256" key="4">
    <source>
        <dbReference type="SAM" id="Phobius"/>
    </source>
</evidence>
<feature type="transmembrane region" description="Helical" evidence="4">
    <location>
        <begin position="140"/>
        <end position="165"/>
    </location>
</feature>
<dbReference type="Proteomes" id="UP000664344">
    <property type="component" value="Unassembled WGS sequence"/>
</dbReference>
<dbReference type="EMBL" id="JAFKDB010000019">
    <property type="protein sequence ID" value="MBN7770729.1"/>
    <property type="molecule type" value="Genomic_DNA"/>
</dbReference>
<comment type="caution">
    <text evidence="6">The sequence shown here is derived from an EMBL/GenBank/DDBJ whole genome shotgun (WGS) entry which is preliminary data.</text>
</comment>
<evidence type="ECO:0000313" key="6">
    <source>
        <dbReference type="EMBL" id="MBN7770729.1"/>
    </source>
</evidence>